<gene>
    <name evidence="2" type="ORF">Cgig2_020030</name>
</gene>
<dbReference type="PANTHER" id="PTHR35218:SF9">
    <property type="entry name" value="ENDONUCLEASE_EXONUCLEASE_PHOSPHATASE DOMAIN-CONTAINING PROTEIN"/>
    <property type="match status" value="1"/>
</dbReference>
<dbReference type="EMBL" id="JAKOGI010000404">
    <property type="protein sequence ID" value="KAJ8435568.1"/>
    <property type="molecule type" value="Genomic_DNA"/>
</dbReference>
<dbReference type="InterPro" id="IPR036691">
    <property type="entry name" value="Endo/exonu/phosph_ase_sf"/>
</dbReference>
<dbReference type="SUPFAM" id="SSF56219">
    <property type="entry name" value="DNase I-like"/>
    <property type="match status" value="1"/>
</dbReference>
<comment type="caution">
    <text evidence="2">The sequence shown here is derived from an EMBL/GenBank/DDBJ whole genome shotgun (WGS) entry which is preliminary data.</text>
</comment>
<name>A0A9Q1QAZ5_9CARY</name>
<dbReference type="OrthoDB" id="1729225at2759"/>
<protein>
    <recommendedName>
        <fullName evidence="4">Reverse transcriptase</fullName>
    </recommendedName>
</protein>
<sequence>MAVDKERIIQPDNEVFKRKLIERGKAPSGERKTRLISDKEAPSDVPESVERHSSSLVFFSETARSSLELEAIKKKFRDIDGFTTNARGRSGGVALLWKKGLDVSLMSILLHHMDVAVQNVRCSPNWWFMGLYGYSETYNKYTTCDLLKDLKEHSHLPWLVRGDINEIFFNLKKRGRPDKQFIGCSGQLS</sequence>
<accession>A0A9Q1QAZ5</accession>
<dbReference type="Gene3D" id="3.60.10.10">
    <property type="entry name" value="Endonuclease/exonuclease/phosphatase"/>
    <property type="match status" value="1"/>
</dbReference>
<evidence type="ECO:0000256" key="1">
    <source>
        <dbReference type="SAM" id="MobiDB-lite"/>
    </source>
</evidence>
<dbReference type="Proteomes" id="UP001153076">
    <property type="component" value="Unassembled WGS sequence"/>
</dbReference>
<evidence type="ECO:0000313" key="2">
    <source>
        <dbReference type="EMBL" id="KAJ8435568.1"/>
    </source>
</evidence>
<proteinExistence type="predicted"/>
<dbReference type="AlphaFoldDB" id="A0A9Q1QAZ5"/>
<organism evidence="2 3">
    <name type="scientific">Carnegiea gigantea</name>
    <dbReference type="NCBI Taxonomy" id="171969"/>
    <lineage>
        <taxon>Eukaryota</taxon>
        <taxon>Viridiplantae</taxon>
        <taxon>Streptophyta</taxon>
        <taxon>Embryophyta</taxon>
        <taxon>Tracheophyta</taxon>
        <taxon>Spermatophyta</taxon>
        <taxon>Magnoliopsida</taxon>
        <taxon>eudicotyledons</taxon>
        <taxon>Gunneridae</taxon>
        <taxon>Pentapetalae</taxon>
        <taxon>Caryophyllales</taxon>
        <taxon>Cactineae</taxon>
        <taxon>Cactaceae</taxon>
        <taxon>Cactoideae</taxon>
        <taxon>Echinocereeae</taxon>
        <taxon>Carnegiea</taxon>
    </lineage>
</organism>
<reference evidence="2" key="1">
    <citation type="submission" date="2022-04" db="EMBL/GenBank/DDBJ databases">
        <title>Carnegiea gigantea Genome sequencing and assembly v2.</title>
        <authorList>
            <person name="Copetti D."/>
            <person name="Sanderson M.J."/>
            <person name="Burquez A."/>
            <person name="Wojciechowski M.F."/>
        </authorList>
    </citation>
    <scope>NUCLEOTIDE SEQUENCE</scope>
    <source>
        <strain evidence="2">SGP5-SGP5p</strain>
        <tissue evidence="2">Aerial part</tissue>
    </source>
</reference>
<dbReference type="PANTHER" id="PTHR35218">
    <property type="entry name" value="RNASE H DOMAIN-CONTAINING PROTEIN"/>
    <property type="match status" value="1"/>
</dbReference>
<evidence type="ECO:0008006" key="4">
    <source>
        <dbReference type="Google" id="ProtNLM"/>
    </source>
</evidence>
<feature type="region of interest" description="Disordered" evidence="1">
    <location>
        <begin position="20"/>
        <end position="46"/>
    </location>
</feature>
<evidence type="ECO:0000313" key="3">
    <source>
        <dbReference type="Proteomes" id="UP001153076"/>
    </source>
</evidence>
<keyword evidence="3" id="KW-1185">Reference proteome</keyword>